<evidence type="ECO:0000256" key="5">
    <source>
        <dbReference type="ARBA" id="ARBA00022692"/>
    </source>
</evidence>
<dbReference type="OrthoDB" id="9798064at2"/>
<evidence type="ECO:0000256" key="4">
    <source>
        <dbReference type="ARBA" id="ARBA00022475"/>
    </source>
</evidence>
<keyword evidence="6 8" id="KW-1133">Transmembrane helix</keyword>
<feature type="transmembrane region" description="Helical" evidence="8">
    <location>
        <begin position="36"/>
        <end position="57"/>
    </location>
</feature>
<dbReference type="InterPro" id="IPR038770">
    <property type="entry name" value="Na+/solute_symporter_sf"/>
</dbReference>
<feature type="transmembrane region" description="Helical" evidence="8">
    <location>
        <begin position="126"/>
        <end position="148"/>
    </location>
</feature>
<feature type="transmembrane region" description="Helical" evidence="8">
    <location>
        <begin position="100"/>
        <end position="120"/>
    </location>
</feature>
<name>A0A1T4X6K6_9CLOT</name>
<proteinExistence type="inferred from homology"/>
<dbReference type="PANTHER" id="PTHR36838">
    <property type="entry name" value="AUXIN EFFLUX CARRIER FAMILY PROTEIN"/>
    <property type="match status" value="1"/>
</dbReference>
<feature type="transmembrane region" description="Helical" evidence="8">
    <location>
        <begin position="69"/>
        <end position="88"/>
    </location>
</feature>
<evidence type="ECO:0000256" key="7">
    <source>
        <dbReference type="ARBA" id="ARBA00023136"/>
    </source>
</evidence>
<keyword evidence="4" id="KW-1003">Cell membrane</keyword>
<feature type="transmembrane region" description="Helical" evidence="8">
    <location>
        <begin position="250"/>
        <end position="272"/>
    </location>
</feature>
<evidence type="ECO:0008006" key="11">
    <source>
        <dbReference type="Google" id="ProtNLM"/>
    </source>
</evidence>
<dbReference type="Gene3D" id="1.20.1530.20">
    <property type="match status" value="1"/>
</dbReference>
<comment type="subcellular location">
    <subcellularLocation>
        <location evidence="1">Cell membrane</location>
        <topology evidence="1">Multi-pass membrane protein</topology>
    </subcellularLocation>
</comment>
<feature type="transmembrane region" description="Helical" evidence="8">
    <location>
        <begin position="222"/>
        <end position="244"/>
    </location>
</feature>
<keyword evidence="3" id="KW-0813">Transport</keyword>
<organism evidence="9 10">
    <name type="scientific">Caloramator quimbayensis</name>
    <dbReference type="NCBI Taxonomy" id="1147123"/>
    <lineage>
        <taxon>Bacteria</taxon>
        <taxon>Bacillati</taxon>
        <taxon>Bacillota</taxon>
        <taxon>Clostridia</taxon>
        <taxon>Eubacteriales</taxon>
        <taxon>Clostridiaceae</taxon>
        <taxon>Caloramator</taxon>
    </lineage>
</organism>
<feature type="transmembrane region" description="Helical" evidence="8">
    <location>
        <begin position="284"/>
        <end position="302"/>
    </location>
</feature>
<evidence type="ECO:0000256" key="8">
    <source>
        <dbReference type="SAM" id="Phobius"/>
    </source>
</evidence>
<accession>A0A1T4X6K6</accession>
<keyword evidence="10" id="KW-1185">Reference proteome</keyword>
<dbReference type="Proteomes" id="UP000190105">
    <property type="component" value="Unassembled WGS sequence"/>
</dbReference>
<feature type="transmembrane region" description="Helical" evidence="8">
    <location>
        <begin position="191"/>
        <end position="210"/>
    </location>
</feature>
<evidence type="ECO:0000256" key="2">
    <source>
        <dbReference type="ARBA" id="ARBA00010145"/>
    </source>
</evidence>
<sequence>MSSSKVIGQVLILFFIIVIGYIARKTEIIKENMNKGLSEMLLKVTLPCLIISSFNISYSKDAASNAFKLLLYSTLIHFGLFFVSDIFYKKYDKQVRSVLRYATVFSNCGFMGIPVIESLYGKEGVFYTSIFNIPFNILIWVLGVYLFLGKSDLKTLRKAIINPGLIATIIGFLMFVFSLKFPEPILKTFESVGSMTTPLSMLVIGSMIAQMPLKELFMSKNIYYYSFIRLIIIPIFILYVLGFFKVKGMLLGIPVLITAMPAAANTAVFAEIYNGDTAIASKCVLISTLFSIITIPLILMLLK</sequence>
<feature type="transmembrane region" description="Helical" evidence="8">
    <location>
        <begin position="6"/>
        <end position="24"/>
    </location>
</feature>
<dbReference type="Pfam" id="PF03547">
    <property type="entry name" value="Mem_trans"/>
    <property type="match status" value="2"/>
</dbReference>
<comment type="similarity">
    <text evidence="2">Belongs to the auxin efflux carrier (TC 2.A.69) family.</text>
</comment>
<feature type="transmembrane region" description="Helical" evidence="8">
    <location>
        <begin position="160"/>
        <end position="179"/>
    </location>
</feature>
<dbReference type="InterPro" id="IPR004776">
    <property type="entry name" value="Mem_transp_PIN-like"/>
</dbReference>
<protein>
    <recommendedName>
        <fullName evidence="11">AEC family transporter</fullName>
    </recommendedName>
</protein>
<dbReference type="STRING" id="1147123.SAMN05443428_106134"/>
<dbReference type="EMBL" id="FUYH01000006">
    <property type="protein sequence ID" value="SKA85232.1"/>
    <property type="molecule type" value="Genomic_DNA"/>
</dbReference>
<gene>
    <name evidence="9" type="ORF">SAMN05443428_106134</name>
</gene>
<reference evidence="10" key="1">
    <citation type="submission" date="2017-02" db="EMBL/GenBank/DDBJ databases">
        <authorList>
            <person name="Varghese N."/>
            <person name="Submissions S."/>
        </authorList>
    </citation>
    <scope>NUCLEOTIDE SEQUENCE [LARGE SCALE GENOMIC DNA]</scope>
    <source>
        <strain evidence="10">USBA 833</strain>
    </source>
</reference>
<dbReference type="GO" id="GO:0055085">
    <property type="term" value="P:transmembrane transport"/>
    <property type="evidence" value="ECO:0007669"/>
    <property type="project" value="InterPro"/>
</dbReference>
<keyword evidence="5 8" id="KW-0812">Transmembrane</keyword>
<keyword evidence="7 8" id="KW-0472">Membrane</keyword>
<evidence type="ECO:0000313" key="10">
    <source>
        <dbReference type="Proteomes" id="UP000190105"/>
    </source>
</evidence>
<dbReference type="PANTHER" id="PTHR36838:SF1">
    <property type="entry name" value="SLR1864 PROTEIN"/>
    <property type="match status" value="1"/>
</dbReference>
<evidence type="ECO:0000256" key="6">
    <source>
        <dbReference type="ARBA" id="ARBA00022989"/>
    </source>
</evidence>
<dbReference type="RefSeq" id="WP_078696123.1">
    <property type="nucleotide sequence ID" value="NZ_FUYH01000006.1"/>
</dbReference>
<evidence type="ECO:0000256" key="3">
    <source>
        <dbReference type="ARBA" id="ARBA00022448"/>
    </source>
</evidence>
<dbReference type="AlphaFoldDB" id="A0A1T4X6K6"/>
<evidence type="ECO:0000256" key="1">
    <source>
        <dbReference type="ARBA" id="ARBA00004651"/>
    </source>
</evidence>
<dbReference type="GO" id="GO:0005886">
    <property type="term" value="C:plasma membrane"/>
    <property type="evidence" value="ECO:0007669"/>
    <property type="project" value="UniProtKB-SubCell"/>
</dbReference>
<evidence type="ECO:0000313" key="9">
    <source>
        <dbReference type="EMBL" id="SKA85232.1"/>
    </source>
</evidence>